<reference evidence="1 2" key="2">
    <citation type="submission" date="2017-09" db="EMBL/GenBank/DDBJ databases">
        <title>Extensive intraspecific genome diversity in a model arbuscular mycorrhizal fungus.</title>
        <authorList>
            <person name="Chen E.C."/>
            <person name="Morin E."/>
            <person name="Beaudet D."/>
            <person name="Noel J."/>
            <person name="Ndikumana S."/>
            <person name="Charron P."/>
            <person name="St-Onge C."/>
            <person name="Giorgi J."/>
            <person name="Grigoriev I.V."/>
            <person name="Roux C."/>
            <person name="Martin F.M."/>
            <person name="Corradi N."/>
        </authorList>
    </citation>
    <scope>NUCLEOTIDE SEQUENCE [LARGE SCALE GENOMIC DNA]</scope>
    <source>
        <strain evidence="1 2">A5</strain>
    </source>
</reference>
<dbReference type="VEuPathDB" id="FungiDB:RhiirA1_460298"/>
<evidence type="ECO:0000313" key="1">
    <source>
        <dbReference type="EMBL" id="PKC09648.1"/>
    </source>
</evidence>
<protein>
    <recommendedName>
        <fullName evidence="3">Crinkler family protein</fullName>
    </recommendedName>
</protein>
<dbReference type="AlphaFoldDB" id="A0A2N0PS31"/>
<sequence>MLLLSTSRYNNSHWDVVKTDSLKPLELKKAPSIPSGMSRFLDEIESLLRHCINESDEKIRNDFANLVVISTTYENGSAANIEDIRIRKKLAMRNFNTLCERSNETRNNFYPLLDLVLGIDELNHLHDLQNESCKELIKSIGGIMCKPPANIYFIPILAGTIKEPIKNYTSGSMHEPLFLPLRLLNVSDSINIGKNMKLFDDDVHPYFRISIADVGGHVITLEYYYDRFKDQLSKRTEEIKGTRSGKTRNSSL</sequence>
<organism evidence="1 2">
    <name type="scientific">Rhizophagus irregularis</name>
    <dbReference type="NCBI Taxonomy" id="588596"/>
    <lineage>
        <taxon>Eukaryota</taxon>
        <taxon>Fungi</taxon>
        <taxon>Fungi incertae sedis</taxon>
        <taxon>Mucoromycota</taxon>
        <taxon>Glomeromycotina</taxon>
        <taxon>Glomeromycetes</taxon>
        <taxon>Glomerales</taxon>
        <taxon>Glomeraceae</taxon>
        <taxon>Rhizophagus</taxon>
    </lineage>
</organism>
<reference evidence="1 2" key="1">
    <citation type="submission" date="2016-04" db="EMBL/GenBank/DDBJ databases">
        <title>Genome analyses suggest a sexual origin of heterokaryosis in a supposedly ancient asexual fungus.</title>
        <authorList>
            <person name="Ropars J."/>
            <person name="Sedzielewska K."/>
            <person name="Noel J."/>
            <person name="Charron P."/>
            <person name="Farinelli L."/>
            <person name="Marton T."/>
            <person name="Kruger M."/>
            <person name="Pelin A."/>
            <person name="Brachmann A."/>
            <person name="Corradi N."/>
        </authorList>
    </citation>
    <scope>NUCLEOTIDE SEQUENCE [LARGE SCALE GENOMIC DNA]</scope>
    <source>
        <strain evidence="1 2">A5</strain>
    </source>
</reference>
<evidence type="ECO:0008006" key="3">
    <source>
        <dbReference type="Google" id="ProtNLM"/>
    </source>
</evidence>
<comment type="caution">
    <text evidence="1">The sequence shown here is derived from an EMBL/GenBank/DDBJ whole genome shotgun (WGS) entry which is preliminary data.</text>
</comment>
<proteinExistence type="predicted"/>
<dbReference type="Proteomes" id="UP000232722">
    <property type="component" value="Unassembled WGS sequence"/>
</dbReference>
<name>A0A2N0PS31_9GLOM</name>
<dbReference type="VEuPathDB" id="FungiDB:FUN_004611"/>
<gene>
    <name evidence="1" type="ORF">RhiirA5_415386</name>
</gene>
<dbReference type="EMBL" id="LLXJ01000441">
    <property type="protein sequence ID" value="PKC09648.1"/>
    <property type="molecule type" value="Genomic_DNA"/>
</dbReference>
<evidence type="ECO:0000313" key="2">
    <source>
        <dbReference type="Proteomes" id="UP000232722"/>
    </source>
</evidence>
<accession>A0A2N0PS31</accession>